<evidence type="ECO:0000259" key="8">
    <source>
        <dbReference type="PROSITE" id="PS50111"/>
    </source>
</evidence>
<evidence type="ECO:0000259" key="9">
    <source>
        <dbReference type="PROSITE" id="PS50885"/>
    </source>
</evidence>
<organism evidence="10 11">
    <name type="scientific">Paenibacillus phyllosphaerae</name>
    <dbReference type="NCBI Taxonomy" id="274593"/>
    <lineage>
        <taxon>Bacteria</taxon>
        <taxon>Bacillati</taxon>
        <taxon>Bacillota</taxon>
        <taxon>Bacilli</taxon>
        <taxon>Bacillales</taxon>
        <taxon>Paenibacillaceae</taxon>
        <taxon>Paenibacillus</taxon>
    </lineage>
</organism>
<keyword evidence="7" id="KW-0812">Transmembrane</keyword>
<evidence type="ECO:0000256" key="4">
    <source>
        <dbReference type="ARBA" id="ARBA00023224"/>
    </source>
</evidence>
<evidence type="ECO:0000256" key="2">
    <source>
        <dbReference type="ARBA" id="ARBA00022475"/>
    </source>
</evidence>
<dbReference type="AlphaFoldDB" id="A0A7W5B0M3"/>
<dbReference type="Gene3D" id="6.10.340.10">
    <property type="match status" value="1"/>
</dbReference>
<reference evidence="10 11" key="1">
    <citation type="submission" date="2020-08" db="EMBL/GenBank/DDBJ databases">
        <title>Genomic Encyclopedia of Type Strains, Phase III (KMG-III): the genomes of soil and plant-associated and newly described type strains.</title>
        <authorList>
            <person name="Whitman W."/>
        </authorList>
    </citation>
    <scope>NUCLEOTIDE SEQUENCE [LARGE SCALE GENOMIC DNA]</scope>
    <source>
        <strain evidence="10 11">CECT 5862</strain>
    </source>
</reference>
<dbReference type="PANTHER" id="PTHR32089:SF112">
    <property type="entry name" value="LYSOZYME-LIKE PROTEIN-RELATED"/>
    <property type="match status" value="1"/>
</dbReference>
<evidence type="ECO:0000256" key="7">
    <source>
        <dbReference type="SAM" id="Phobius"/>
    </source>
</evidence>
<dbReference type="GO" id="GO:0005886">
    <property type="term" value="C:plasma membrane"/>
    <property type="evidence" value="ECO:0007669"/>
    <property type="project" value="UniProtKB-SubCell"/>
</dbReference>
<proteinExistence type="inferred from homology"/>
<comment type="subcellular location">
    <subcellularLocation>
        <location evidence="1">Cell membrane</location>
    </subcellularLocation>
</comment>
<dbReference type="EMBL" id="JACHXK010000011">
    <property type="protein sequence ID" value="MBB3112233.1"/>
    <property type="molecule type" value="Genomic_DNA"/>
</dbReference>
<dbReference type="PRINTS" id="PR00260">
    <property type="entry name" value="CHEMTRNSDUCR"/>
</dbReference>
<dbReference type="Pfam" id="PF00672">
    <property type="entry name" value="HAMP"/>
    <property type="match status" value="1"/>
</dbReference>
<dbReference type="InterPro" id="IPR004089">
    <property type="entry name" value="MCPsignal_dom"/>
</dbReference>
<dbReference type="GO" id="GO:0004888">
    <property type="term" value="F:transmembrane signaling receptor activity"/>
    <property type="evidence" value="ECO:0007669"/>
    <property type="project" value="InterPro"/>
</dbReference>
<evidence type="ECO:0000313" key="11">
    <source>
        <dbReference type="Proteomes" id="UP000570361"/>
    </source>
</evidence>
<feature type="transmembrane region" description="Helical" evidence="7">
    <location>
        <begin position="194"/>
        <end position="217"/>
    </location>
</feature>
<dbReference type="InterPro" id="IPR003660">
    <property type="entry name" value="HAMP_dom"/>
</dbReference>
<feature type="domain" description="HAMP" evidence="9">
    <location>
        <begin position="214"/>
        <end position="266"/>
    </location>
</feature>
<dbReference type="Proteomes" id="UP000570361">
    <property type="component" value="Unassembled WGS sequence"/>
</dbReference>
<keyword evidence="2" id="KW-1003">Cell membrane</keyword>
<comment type="caution">
    <text evidence="10">The sequence shown here is derived from an EMBL/GenBank/DDBJ whole genome shotgun (WGS) entry which is preliminary data.</text>
</comment>
<evidence type="ECO:0000256" key="1">
    <source>
        <dbReference type="ARBA" id="ARBA00004236"/>
    </source>
</evidence>
<dbReference type="GO" id="GO:0007165">
    <property type="term" value="P:signal transduction"/>
    <property type="evidence" value="ECO:0007669"/>
    <property type="project" value="UniProtKB-KW"/>
</dbReference>
<accession>A0A7W5B0M3</accession>
<dbReference type="PROSITE" id="PS50885">
    <property type="entry name" value="HAMP"/>
    <property type="match status" value="1"/>
</dbReference>
<gene>
    <name evidence="10" type="ORF">FHS18_004319</name>
</gene>
<dbReference type="SMART" id="SM00304">
    <property type="entry name" value="HAMP"/>
    <property type="match status" value="1"/>
</dbReference>
<comment type="similarity">
    <text evidence="5">Belongs to the methyl-accepting chemotaxis (MCP) protein family.</text>
</comment>
<keyword evidence="3 7" id="KW-0472">Membrane</keyword>
<dbReference type="Gene3D" id="1.10.287.950">
    <property type="entry name" value="Methyl-accepting chemotaxis protein"/>
    <property type="match status" value="1"/>
</dbReference>
<dbReference type="InterPro" id="IPR004090">
    <property type="entry name" value="Chemotax_Me-accpt_rcpt"/>
</dbReference>
<dbReference type="SMART" id="SM00283">
    <property type="entry name" value="MA"/>
    <property type="match status" value="1"/>
</dbReference>
<keyword evidence="11" id="KW-1185">Reference proteome</keyword>
<dbReference type="GO" id="GO:0006935">
    <property type="term" value="P:chemotaxis"/>
    <property type="evidence" value="ECO:0007669"/>
    <property type="project" value="InterPro"/>
</dbReference>
<name>A0A7W5B0M3_9BACL</name>
<feature type="transmembrane region" description="Helical" evidence="7">
    <location>
        <begin position="7"/>
        <end position="29"/>
    </location>
</feature>
<dbReference type="Pfam" id="PF00015">
    <property type="entry name" value="MCPsignal"/>
    <property type="match status" value="1"/>
</dbReference>
<evidence type="ECO:0000256" key="6">
    <source>
        <dbReference type="PROSITE-ProRule" id="PRU00284"/>
    </source>
</evidence>
<evidence type="ECO:0000256" key="5">
    <source>
        <dbReference type="ARBA" id="ARBA00029447"/>
    </source>
</evidence>
<protein>
    <submittedName>
        <fullName evidence="10">Methyl-accepting chemotaxis protein</fullName>
    </submittedName>
</protein>
<keyword evidence="4 6" id="KW-0807">Transducer</keyword>
<dbReference type="RefSeq" id="WP_183602302.1">
    <property type="nucleotide sequence ID" value="NZ_JACHXK010000011.1"/>
</dbReference>
<sequence>MRSFQTRLAAVLFSFVLIAVILISTIVYLKSTQLVHDMVGTQAVSIAEKAKSEIDPAAFNAILEEGESSPAYDELRERLNELRETNGLKYLYTMRMAESNGTPVYEYVVDGQPLGSEEASAYGEAEGDPDEGLIALFDTGQVQLGSLTESDDYGATLTAYLPLTDQQGQLIGAVGADFDAANIYALQEKNTRTMIVLAIALLAASLIVSVLAARLLIRPLKRLAQQMDQAGHGDLTVAVDTSRKDEIGQLSRSFAGLVGSLSAFITLTRQHTTQLEHSVALLQDNAGTTQESSARIAQAMEQVSGGAQTQLHRSAETTRALDEVAAGSGRIAGYAAEAAESSAATKAKAEQGQARIGGVIEQMGSIRAACEDVRQVVGELKEGSQAIDQVVVTIAQVAARTNILALNAGIEASRAGEYGKGFAVVAAEIRKLAEQTAASSEQIAAMIGQLGSRTQYTVHAVETAVEQVKAGQLHAGQAGVAFQDIMEEIRLLDLQFEEVSSASEEMAAGTEEVAASVSESEVIVQQSVLHFAEVAGASAEQLDRVTALSVEAEMLARMSQELNAIINRFKVSSH</sequence>
<dbReference type="PANTHER" id="PTHR32089">
    <property type="entry name" value="METHYL-ACCEPTING CHEMOTAXIS PROTEIN MCPB"/>
    <property type="match status" value="1"/>
</dbReference>
<keyword evidence="7" id="KW-1133">Transmembrane helix</keyword>
<evidence type="ECO:0000256" key="3">
    <source>
        <dbReference type="ARBA" id="ARBA00023136"/>
    </source>
</evidence>
<dbReference type="CDD" id="cd06225">
    <property type="entry name" value="HAMP"/>
    <property type="match status" value="1"/>
</dbReference>
<dbReference type="SUPFAM" id="SSF58104">
    <property type="entry name" value="Methyl-accepting chemotaxis protein (MCP) signaling domain"/>
    <property type="match status" value="1"/>
</dbReference>
<evidence type="ECO:0000313" key="10">
    <source>
        <dbReference type="EMBL" id="MBB3112233.1"/>
    </source>
</evidence>
<feature type="domain" description="Methyl-accepting transducer" evidence="8">
    <location>
        <begin position="285"/>
        <end position="521"/>
    </location>
</feature>
<dbReference type="PROSITE" id="PS50111">
    <property type="entry name" value="CHEMOTAXIS_TRANSDUC_2"/>
    <property type="match status" value="1"/>
</dbReference>